<comment type="caution">
    <text evidence="6">The sequence shown here is derived from an EMBL/GenBank/DDBJ whole genome shotgun (WGS) entry which is preliminary data.</text>
</comment>
<protein>
    <submittedName>
        <fullName evidence="6">Uncharacterized protein</fullName>
    </submittedName>
</protein>
<dbReference type="GO" id="GO:0007034">
    <property type="term" value="P:vacuolar transport"/>
    <property type="evidence" value="ECO:0007669"/>
    <property type="project" value="TreeGrafter"/>
</dbReference>
<reference evidence="6 7" key="2">
    <citation type="journal article" date="2021" name="Genomics">
        <title>High-quality reference genome for Clonorchis sinensis.</title>
        <authorList>
            <person name="Young N.D."/>
            <person name="Stroehlein A.J."/>
            <person name="Kinkar L."/>
            <person name="Wang T."/>
            <person name="Sohn W.M."/>
            <person name="Chang B.C.H."/>
            <person name="Kaur P."/>
            <person name="Weisz D."/>
            <person name="Dudchenko O."/>
            <person name="Aiden E.L."/>
            <person name="Korhonen P.K."/>
            <person name="Gasser R.B."/>
        </authorList>
    </citation>
    <scope>NUCLEOTIDE SEQUENCE [LARGE SCALE GENOMIC DNA]</scope>
    <source>
        <strain evidence="6">Cs-k2</strain>
    </source>
</reference>
<evidence type="ECO:0000256" key="3">
    <source>
        <dbReference type="ARBA" id="ARBA00004603"/>
    </source>
</evidence>
<evidence type="ECO:0000313" key="6">
    <source>
        <dbReference type="EMBL" id="KAG5448642.1"/>
    </source>
</evidence>
<keyword evidence="4" id="KW-0967">Endosome</keyword>
<dbReference type="InterPro" id="IPR040057">
    <property type="entry name" value="Spe-39"/>
</dbReference>
<keyword evidence="5" id="KW-0968">Cytoplasmic vesicle</keyword>
<dbReference type="PANTHER" id="PTHR13364:SF6">
    <property type="entry name" value="SPERMATOGENESIS-DEFECTIVE PROTEIN 39 HOMOLOG"/>
    <property type="match status" value="1"/>
</dbReference>
<dbReference type="GO" id="GO:0005770">
    <property type="term" value="C:late endosome"/>
    <property type="evidence" value="ECO:0007669"/>
    <property type="project" value="UniProtKB-SubCell"/>
</dbReference>
<organism evidence="6 7">
    <name type="scientific">Clonorchis sinensis</name>
    <name type="common">Chinese liver fluke</name>
    <dbReference type="NCBI Taxonomy" id="79923"/>
    <lineage>
        <taxon>Eukaryota</taxon>
        <taxon>Metazoa</taxon>
        <taxon>Spiralia</taxon>
        <taxon>Lophotrochozoa</taxon>
        <taxon>Platyhelminthes</taxon>
        <taxon>Trematoda</taxon>
        <taxon>Digenea</taxon>
        <taxon>Opisthorchiida</taxon>
        <taxon>Opisthorchiata</taxon>
        <taxon>Opisthorchiidae</taxon>
        <taxon>Clonorchis</taxon>
    </lineage>
</organism>
<evidence type="ECO:0000256" key="5">
    <source>
        <dbReference type="ARBA" id="ARBA00023329"/>
    </source>
</evidence>
<dbReference type="PANTHER" id="PTHR13364">
    <property type="entry name" value="DEFECTIVE SPERMATOGENESIS PROTEIN 39"/>
    <property type="match status" value="1"/>
</dbReference>
<dbReference type="OrthoDB" id="9977282at2759"/>
<evidence type="ECO:0000256" key="4">
    <source>
        <dbReference type="ARBA" id="ARBA00022753"/>
    </source>
</evidence>
<proteinExistence type="predicted"/>
<dbReference type="Proteomes" id="UP000286415">
    <property type="component" value="Unassembled WGS sequence"/>
</dbReference>
<dbReference type="GO" id="GO:0005769">
    <property type="term" value="C:early endosome"/>
    <property type="evidence" value="ECO:0007669"/>
    <property type="project" value="UniProtKB-SubCell"/>
</dbReference>
<comment type="subcellular location">
    <subcellularLocation>
        <location evidence="2">Cytoplasmic vesicle</location>
    </subcellularLocation>
    <subcellularLocation>
        <location evidence="1">Early endosome</location>
    </subcellularLocation>
    <subcellularLocation>
        <location evidence="3">Late endosome</location>
    </subcellularLocation>
</comment>
<gene>
    <name evidence="6" type="ORF">CSKR_104072</name>
</gene>
<evidence type="ECO:0000256" key="2">
    <source>
        <dbReference type="ARBA" id="ARBA00004541"/>
    </source>
</evidence>
<accession>A0A8T1MIC2</accession>
<dbReference type="AlphaFoldDB" id="A0A8T1MIC2"/>
<name>A0A8T1MIC2_CLOSI</name>
<reference evidence="6 7" key="1">
    <citation type="journal article" date="2018" name="Biotechnol. Adv.">
        <title>Improved genomic resources and new bioinformatic workflow for the carcinogenic parasite Clonorchis sinensis: Biotechnological implications.</title>
        <authorList>
            <person name="Wang D."/>
            <person name="Korhonen P.K."/>
            <person name="Gasser R.B."/>
            <person name="Young N.D."/>
        </authorList>
    </citation>
    <scope>NUCLEOTIDE SEQUENCE [LARGE SCALE GENOMIC DNA]</scope>
    <source>
        <strain evidence="6">Cs-k2</strain>
    </source>
</reference>
<keyword evidence="7" id="KW-1185">Reference proteome</keyword>
<sequence>MFDDTVWEDSDLQGFRFNWDQSEKALDVTHFTPSWTNVNEAKLLEQEAVNADIERILCSVCHKVIESSVLYEKEVSFCSESCWQTVLYTAMDDFSLGGMSAWPLDTFGSYASKSFLLELATRSLDGTIIVKAVGAATELGDSASADLLALPLSETIRACSWMDKSLGPGSRANELRTHHNVSDDQFHWYIVEPLVMGSRWAEMDSALLEKKWLKRRVETRLPTDRLVLYLHALNAPPQIISTYLSHSENNEELIETATRLRMYSVAIQACVKRKDRVALQELLHRIPKKRPEHAEVVYYLSTPESACEQYLLQVDLMASPVSLQKEASTDVLLLGLSACIMVRSARVPKPSAHTKSVFTNISSIKDDHRCSSALLKEGQKHRNKTIASNITVNDRNDSVTGNDDD</sequence>
<dbReference type="GO" id="GO:0006886">
    <property type="term" value="P:intracellular protein transport"/>
    <property type="evidence" value="ECO:0007669"/>
    <property type="project" value="TreeGrafter"/>
</dbReference>
<evidence type="ECO:0000313" key="7">
    <source>
        <dbReference type="Proteomes" id="UP000286415"/>
    </source>
</evidence>
<evidence type="ECO:0000256" key="1">
    <source>
        <dbReference type="ARBA" id="ARBA00004412"/>
    </source>
</evidence>
<dbReference type="EMBL" id="NIRI02000042">
    <property type="protein sequence ID" value="KAG5448642.1"/>
    <property type="molecule type" value="Genomic_DNA"/>
</dbReference>